<dbReference type="RefSeq" id="WP_092560140.1">
    <property type="nucleotide sequence ID" value="NZ_FOYZ01000005.1"/>
</dbReference>
<keyword evidence="2" id="KW-1185">Reference proteome</keyword>
<dbReference type="STRING" id="37658.SAMN05661086_01574"/>
<dbReference type="InterPro" id="IPR045751">
    <property type="entry name" value="DUF6179"/>
</dbReference>
<accession>A0A1I6JCW7</accession>
<protein>
    <submittedName>
        <fullName evidence="1">Uncharacterized protein</fullName>
    </submittedName>
</protein>
<evidence type="ECO:0000313" key="2">
    <source>
        <dbReference type="Proteomes" id="UP000199659"/>
    </source>
</evidence>
<sequence length="402" mass="47022">MIEHTMEEILPLLARQVNRYTSGDSSSVTNETAKDILASIYYCMDAYEKAGTENQLQEIICQREAPEMVFEKGLIIEKRKFQKAKGLMETIQKETMAIENQAMQDTIYYGIPLFFQKYDICFHACNDAGSIDYPLCHEIYNLCGIDFIWEYLKNLSLENKLINRFALKDINEILCGYSEEYESLLINVFQLVLQNVLGLTILNQNYQRLSIFPDERAYLQKYLEKLKQKELENLLCHGAEKICSEFGLDETSVFYYKKAAVNFSFQLNKNLSFQKIQSDFITGKLLKTEQQTEFEEGGKMEDSQLRKLIDEMKICRLTSDKTEMVKRYIHSLSDLKEILGECFWGEEFKEVLSLLSKEEISFLKKEIELELEFLFGKVEELEPWKQELLKIESNFIQNSSTL</sequence>
<proteinExistence type="predicted"/>
<dbReference type="OrthoDB" id="1907610at2"/>
<gene>
    <name evidence="1" type="ORF">SAMN05661086_01574</name>
</gene>
<evidence type="ECO:0000313" key="1">
    <source>
        <dbReference type="EMBL" id="SFR76801.1"/>
    </source>
</evidence>
<dbReference type="Pfam" id="PF19677">
    <property type="entry name" value="DUF6179"/>
    <property type="match status" value="1"/>
</dbReference>
<dbReference type="Proteomes" id="UP000199659">
    <property type="component" value="Unassembled WGS sequence"/>
</dbReference>
<name>A0A1I6JCW7_9FIRM</name>
<organism evidence="1 2">
    <name type="scientific">Anaeromicropila populeti</name>
    <dbReference type="NCBI Taxonomy" id="37658"/>
    <lineage>
        <taxon>Bacteria</taxon>
        <taxon>Bacillati</taxon>
        <taxon>Bacillota</taxon>
        <taxon>Clostridia</taxon>
        <taxon>Lachnospirales</taxon>
        <taxon>Lachnospiraceae</taxon>
        <taxon>Anaeromicropila</taxon>
    </lineage>
</organism>
<dbReference type="AlphaFoldDB" id="A0A1I6JCW7"/>
<dbReference type="EMBL" id="FOYZ01000005">
    <property type="protein sequence ID" value="SFR76801.1"/>
    <property type="molecule type" value="Genomic_DNA"/>
</dbReference>
<reference evidence="1 2" key="1">
    <citation type="submission" date="2016-10" db="EMBL/GenBank/DDBJ databases">
        <authorList>
            <person name="de Groot N.N."/>
        </authorList>
    </citation>
    <scope>NUCLEOTIDE SEQUENCE [LARGE SCALE GENOMIC DNA]</scope>
    <source>
        <strain evidence="1 2">743A</strain>
    </source>
</reference>